<evidence type="ECO:0000259" key="2">
    <source>
        <dbReference type="Pfam" id="PF01613"/>
    </source>
</evidence>
<sequence length="174" mass="20004">MKEIDYKTMKFNPFNLLGKEWMLASAGNEKDGCNTMTVSWGHLGCMWGHNDPTAVIYLRPSRYTKTFVDKEDYFTLCVMDKSFKKQMAYLGTVSGRDENKIEKAGLTTVFADGTVYFKEAKMVLICKKMYAAELQESGFVYPETLDESYPNRDLHTMYVGKIEKVLVRDDEYVG</sequence>
<comment type="similarity">
    <text evidence="1">Belongs to the flavoredoxin family.</text>
</comment>
<evidence type="ECO:0000313" key="3">
    <source>
        <dbReference type="EMBL" id="MBF1414389.1"/>
    </source>
</evidence>
<evidence type="ECO:0000256" key="1">
    <source>
        <dbReference type="ARBA" id="ARBA00038054"/>
    </source>
</evidence>
<dbReference type="GO" id="GO:0010181">
    <property type="term" value="F:FMN binding"/>
    <property type="evidence" value="ECO:0007669"/>
    <property type="project" value="InterPro"/>
</dbReference>
<dbReference type="PANTHER" id="PTHR43567:SF5">
    <property type="entry name" value="HYPOTHETICAL CYTOSOLIC PROTEIN"/>
    <property type="match status" value="1"/>
</dbReference>
<accession>A0A930HYE8</accession>
<dbReference type="InterPro" id="IPR002563">
    <property type="entry name" value="Flavin_Rdtase-like_dom"/>
</dbReference>
<gene>
    <name evidence="3" type="ORF">HXN33_02290</name>
</gene>
<dbReference type="AlphaFoldDB" id="A0A930HYE8"/>
<organism evidence="3 4">
    <name type="scientific">Prevotella histicola</name>
    <dbReference type="NCBI Taxonomy" id="470565"/>
    <lineage>
        <taxon>Bacteria</taxon>
        <taxon>Pseudomonadati</taxon>
        <taxon>Bacteroidota</taxon>
        <taxon>Bacteroidia</taxon>
        <taxon>Bacteroidales</taxon>
        <taxon>Prevotellaceae</taxon>
        <taxon>Prevotella</taxon>
    </lineage>
</organism>
<dbReference type="Pfam" id="PF01613">
    <property type="entry name" value="Flavin_Reduct"/>
    <property type="match status" value="1"/>
</dbReference>
<dbReference type="InterPro" id="IPR052174">
    <property type="entry name" value="Flavoredoxin"/>
</dbReference>
<dbReference type="Gene3D" id="2.30.110.10">
    <property type="entry name" value="Electron Transport, Fmn-binding Protein, Chain A"/>
    <property type="match status" value="1"/>
</dbReference>
<reference evidence="3" key="1">
    <citation type="submission" date="2020-04" db="EMBL/GenBank/DDBJ databases">
        <title>Deep metagenomics examines the oral microbiome during advanced dental caries in children, revealing novel taxa and co-occurrences with host molecules.</title>
        <authorList>
            <person name="Baker J.L."/>
            <person name="Morton J.T."/>
            <person name="Dinis M."/>
            <person name="Alvarez R."/>
            <person name="Tran N.C."/>
            <person name="Knight R."/>
            <person name="Edlund A."/>
        </authorList>
    </citation>
    <scope>NUCLEOTIDE SEQUENCE</scope>
    <source>
        <strain evidence="3">JCVI_25_bin.9</strain>
    </source>
</reference>
<dbReference type="InterPro" id="IPR012349">
    <property type="entry name" value="Split_barrel_FMN-bd"/>
</dbReference>
<evidence type="ECO:0000313" key="4">
    <source>
        <dbReference type="Proteomes" id="UP000757461"/>
    </source>
</evidence>
<feature type="domain" description="Flavin reductase like" evidence="2">
    <location>
        <begin position="24"/>
        <end position="171"/>
    </location>
</feature>
<protein>
    <submittedName>
        <fullName evidence="3">Flavin reductase</fullName>
    </submittedName>
</protein>
<dbReference type="SUPFAM" id="SSF50475">
    <property type="entry name" value="FMN-binding split barrel"/>
    <property type="match status" value="1"/>
</dbReference>
<dbReference type="RefSeq" id="WP_315331545.1">
    <property type="nucleotide sequence ID" value="NZ_CAUTPC010000022.1"/>
</dbReference>
<comment type="caution">
    <text evidence="3">The sequence shown here is derived from an EMBL/GenBank/DDBJ whole genome shotgun (WGS) entry which is preliminary data.</text>
</comment>
<dbReference type="GO" id="GO:0016646">
    <property type="term" value="F:oxidoreductase activity, acting on the CH-NH group of donors, NAD or NADP as acceptor"/>
    <property type="evidence" value="ECO:0007669"/>
    <property type="project" value="UniProtKB-ARBA"/>
</dbReference>
<dbReference type="Proteomes" id="UP000757461">
    <property type="component" value="Unassembled WGS sequence"/>
</dbReference>
<dbReference type="EMBL" id="JABZSQ010000022">
    <property type="protein sequence ID" value="MBF1414389.1"/>
    <property type="molecule type" value="Genomic_DNA"/>
</dbReference>
<name>A0A930HYE8_9BACT</name>
<dbReference type="PANTHER" id="PTHR43567">
    <property type="entry name" value="FLAVOREDOXIN-RELATED-RELATED"/>
    <property type="match status" value="1"/>
</dbReference>
<proteinExistence type="inferred from homology"/>